<keyword evidence="3 4" id="KW-0694">RNA-binding</keyword>
<dbReference type="AlphaFoldDB" id="D2QZB6"/>
<protein>
    <recommendedName>
        <fullName evidence="4">Translational regulator CsrA</fullName>
    </recommendedName>
</protein>
<dbReference type="STRING" id="530564.Psta_3648"/>
<dbReference type="GO" id="GO:0006109">
    <property type="term" value="P:regulation of carbohydrate metabolic process"/>
    <property type="evidence" value="ECO:0007669"/>
    <property type="project" value="InterPro"/>
</dbReference>
<keyword evidence="4" id="KW-1005">Bacterial flagellum biogenesis</keyword>
<name>D2QZB6_PIRSD</name>
<evidence type="ECO:0000256" key="1">
    <source>
        <dbReference type="ARBA" id="ARBA00022490"/>
    </source>
</evidence>
<dbReference type="InterPro" id="IPR036107">
    <property type="entry name" value="CsrA_sf"/>
</dbReference>
<comment type="function">
    <text evidence="4">A translational regulator that binds mRNA to regulate translation initiation and/or mRNA stability. Usually binds in the 5'-UTR at or near the Shine-Dalgarno sequence preventing ribosome-binding, thus repressing translation. Its main target seems to be the major flagellin gene, while its function is anatagonized by FliW.</text>
</comment>
<evidence type="ECO:0000256" key="3">
    <source>
        <dbReference type="ARBA" id="ARBA00022884"/>
    </source>
</evidence>
<evidence type="ECO:0000256" key="2">
    <source>
        <dbReference type="ARBA" id="ARBA00022845"/>
    </source>
</evidence>
<feature type="region of interest" description="Disordered" evidence="5">
    <location>
        <begin position="40"/>
        <end position="135"/>
    </location>
</feature>
<keyword evidence="1 4" id="KW-0963">Cytoplasm</keyword>
<dbReference type="KEGG" id="psl:Psta_3648"/>
<comment type="subunit">
    <text evidence="4">Homodimer; the beta-strands of each monomer intercalate to form a hydrophobic core, while the alpha-helices form wings that extend away from the core.</text>
</comment>
<keyword evidence="7" id="KW-1185">Reference proteome</keyword>
<dbReference type="GO" id="GO:1902208">
    <property type="term" value="P:regulation of bacterial-type flagellum assembly"/>
    <property type="evidence" value="ECO:0007669"/>
    <property type="project" value="UniProtKB-UniRule"/>
</dbReference>
<comment type="subcellular location">
    <subcellularLocation>
        <location evidence="4">Cytoplasm</location>
    </subcellularLocation>
</comment>
<dbReference type="OrthoDB" id="281998at2"/>
<evidence type="ECO:0000313" key="6">
    <source>
        <dbReference type="EMBL" id="ADB18308.1"/>
    </source>
</evidence>
<dbReference type="SUPFAM" id="SSF117130">
    <property type="entry name" value="CsrA-like"/>
    <property type="match status" value="1"/>
</dbReference>
<dbReference type="PANTHER" id="PTHR34984:SF1">
    <property type="entry name" value="CARBON STORAGE REGULATOR"/>
    <property type="match status" value="1"/>
</dbReference>
<dbReference type="Gene3D" id="2.60.40.4380">
    <property type="entry name" value="Translational regulator CsrA"/>
    <property type="match status" value="1"/>
</dbReference>
<dbReference type="GO" id="GO:0005829">
    <property type="term" value="C:cytosol"/>
    <property type="evidence" value="ECO:0007669"/>
    <property type="project" value="TreeGrafter"/>
</dbReference>
<dbReference type="EMBL" id="CP001848">
    <property type="protein sequence ID" value="ADB18308.1"/>
    <property type="molecule type" value="Genomic_DNA"/>
</dbReference>
<dbReference type="PANTHER" id="PTHR34984">
    <property type="entry name" value="CARBON STORAGE REGULATOR"/>
    <property type="match status" value="1"/>
</dbReference>
<dbReference type="Proteomes" id="UP000001887">
    <property type="component" value="Chromosome"/>
</dbReference>
<dbReference type="InterPro" id="IPR003751">
    <property type="entry name" value="CsrA"/>
</dbReference>
<reference evidence="6 7" key="1">
    <citation type="journal article" date="2009" name="Stand. Genomic Sci.">
        <title>Complete genome sequence of Pirellula staleyi type strain (ATCC 27377).</title>
        <authorList>
            <person name="Clum A."/>
            <person name="Tindall B.J."/>
            <person name="Sikorski J."/>
            <person name="Ivanova N."/>
            <person name="Mavrommatis K."/>
            <person name="Lucas S."/>
            <person name="Glavina del Rio T."/>
            <person name="Nolan M."/>
            <person name="Chen F."/>
            <person name="Tice H."/>
            <person name="Pitluck S."/>
            <person name="Cheng J.F."/>
            <person name="Chertkov O."/>
            <person name="Brettin T."/>
            <person name="Han C."/>
            <person name="Detter J.C."/>
            <person name="Kuske C."/>
            <person name="Bruce D."/>
            <person name="Goodwin L."/>
            <person name="Ovchinikova G."/>
            <person name="Pati A."/>
            <person name="Mikhailova N."/>
            <person name="Chen A."/>
            <person name="Palaniappan K."/>
            <person name="Land M."/>
            <person name="Hauser L."/>
            <person name="Chang Y.J."/>
            <person name="Jeffries C.D."/>
            <person name="Chain P."/>
            <person name="Rohde M."/>
            <person name="Goker M."/>
            <person name="Bristow J."/>
            <person name="Eisen J.A."/>
            <person name="Markowitz V."/>
            <person name="Hugenholtz P."/>
            <person name="Kyrpides N.C."/>
            <person name="Klenk H.P."/>
            <person name="Lapidus A."/>
        </authorList>
    </citation>
    <scope>NUCLEOTIDE SEQUENCE [LARGE SCALE GENOMIC DNA]</scope>
    <source>
        <strain evidence="7">ATCC 27377 / DSM 6068 / ICPB 4128</strain>
    </source>
</reference>
<dbReference type="eggNOG" id="COG1551">
    <property type="taxonomic scope" value="Bacteria"/>
</dbReference>
<sequence>MLVLTRKLQQQIKIGDNIVLTILKVKGQTVRVGIEAPRDVHVVRSELPPEGAAGKSSETSESESTSGPIIAELTLTLSDDESESDTSSEDGSGKVGRTVQHAAATPRLPQRKAFNRYARPPIKVGSLPSSLAIAK</sequence>
<proteinExistence type="inferred from homology"/>
<accession>D2QZB6</accession>
<dbReference type="GO" id="GO:0044781">
    <property type="term" value="P:bacterial-type flagellum organization"/>
    <property type="evidence" value="ECO:0007669"/>
    <property type="project" value="UniProtKB-KW"/>
</dbReference>
<dbReference type="HAMAP" id="MF_00167">
    <property type="entry name" value="CsrA"/>
    <property type="match status" value="1"/>
</dbReference>
<evidence type="ECO:0000256" key="4">
    <source>
        <dbReference type="HAMAP-Rule" id="MF_00167"/>
    </source>
</evidence>
<gene>
    <name evidence="4" type="primary">csrA</name>
    <name evidence="6" type="ordered locus">Psta_3648</name>
</gene>
<keyword evidence="2 4" id="KW-0810">Translation regulation</keyword>
<dbReference type="HOGENOM" id="CLU_1883825_0_0_0"/>
<feature type="compositionally biased region" description="Acidic residues" evidence="5">
    <location>
        <begin position="78"/>
        <end position="88"/>
    </location>
</feature>
<dbReference type="GO" id="GO:0045947">
    <property type="term" value="P:negative regulation of translational initiation"/>
    <property type="evidence" value="ECO:0007669"/>
    <property type="project" value="UniProtKB-UniRule"/>
</dbReference>
<dbReference type="GO" id="GO:0006402">
    <property type="term" value="P:mRNA catabolic process"/>
    <property type="evidence" value="ECO:0007669"/>
    <property type="project" value="InterPro"/>
</dbReference>
<evidence type="ECO:0000313" key="7">
    <source>
        <dbReference type="Proteomes" id="UP000001887"/>
    </source>
</evidence>
<keyword evidence="4" id="KW-0678">Repressor</keyword>
<evidence type="ECO:0000256" key="5">
    <source>
        <dbReference type="SAM" id="MobiDB-lite"/>
    </source>
</evidence>
<dbReference type="GO" id="GO:0048027">
    <property type="term" value="F:mRNA 5'-UTR binding"/>
    <property type="evidence" value="ECO:0007669"/>
    <property type="project" value="UniProtKB-UniRule"/>
</dbReference>
<feature type="compositionally biased region" description="Low complexity" evidence="5">
    <location>
        <begin position="56"/>
        <end position="77"/>
    </location>
</feature>
<comment type="similarity">
    <text evidence="4">Belongs to the CsrA/RsmA family.</text>
</comment>
<dbReference type="Pfam" id="PF02599">
    <property type="entry name" value="CsrA"/>
    <property type="match status" value="1"/>
</dbReference>
<organism evidence="6 7">
    <name type="scientific">Pirellula staleyi (strain ATCC 27377 / DSM 6068 / ICPB 4128)</name>
    <name type="common">Pirella staleyi</name>
    <dbReference type="NCBI Taxonomy" id="530564"/>
    <lineage>
        <taxon>Bacteria</taxon>
        <taxon>Pseudomonadati</taxon>
        <taxon>Planctomycetota</taxon>
        <taxon>Planctomycetia</taxon>
        <taxon>Pirellulales</taxon>
        <taxon>Pirellulaceae</taxon>
        <taxon>Pirellula</taxon>
    </lineage>
</organism>